<dbReference type="InterPro" id="IPR051531">
    <property type="entry name" value="N-acetyltransferase"/>
</dbReference>
<evidence type="ECO:0000313" key="2">
    <source>
        <dbReference type="EMBL" id="HIY60893.1"/>
    </source>
</evidence>
<dbReference type="SUPFAM" id="SSF55729">
    <property type="entry name" value="Acyl-CoA N-acyltransferases (Nat)"/>
    <property type="match status" value="1"/>
</dbReference>
<proteinExistence type="predicted"/>
<reference evidence="2" key="1">
    <citation type="journal article" date="2021" name="PeerJ">
        <title>Extensive microbial diversity within the chicken gut microbiome revealed by metagenomics and culture.</title>
        <authorList>
            <person name="Gilroy R."/>
            <person name="Ravi A."/>
            <person name="Getino M."/>
            <person name="Pursley I."/>
            <person name="Horton D.L."/>
            <person name="Alikhan N.F."/>
            <person name="Baker D."/>
            <person name="Gharbi K."/>
            <person name="Hall N."/>
            <person name="Watson M."/>
            <person name="Adriaenssens E.M."/>
            <person name="Foster-Nyarko E."/>
            <person name="Jarju S."/>
            <person name="Secka A."/>
            <person name="Antonio M."/>
            <person name="Oren A."/>
            <person name="Chaudhuri R.R."/>
            <person name="La Ragione R."/>
            <person name="Hildebrand F."/>
            <person name="Pallen M.J."/>
        </authorList>
    </citation>
    <scope>NUCLEOTIDE SEQUENCE</scope>
    <source>
        <strain evidence="2">ChiSxjej3B15-24422</strain>
    </source>
</reference>
<dbReference type="Pfam" id="PF13302">
    <property type="entry name" value="Acetyltransf_3"/>
    <property type="match status" value="1"/>
</dbReference>
<dbReference type="AlphaFoldDB" id="A0A9D2C6Z2"/>
<name>A0A9D2C6Z2_9FIRM</name>
<dbReference type="InterPro" id="IPR000182">
    <property type="entry name" value="GNAT_dom"/>
</dbReference>
<comment type="caution">
    <text evidence="2">The sequence shown here is derived from an EMBL/GenBank/DDBJ whole genome shotgun (WGS) entry which is preliminary data.</text>
</comment>
<dbReference type="Gene3D" id="3.40.630.30">
    <property type="match status" value="1"/>
</dbReference>
<dbReference type="EMBL" id="DXDD01000116">
    <property type="protein sequence ID" value="HIY60893.1"/>
    <property type="molecule type" value="Genomic_DNA"/>
</dbReference>
<dbReference type="PANTHER" id="PTHR43792:SF1">
    <property type="entry name" value="N-ACETYLTRANSFERASE DOMAIN-CONTAINING PROTEIN"/>
    <property type="match status" value="1"/>
</dbReference>
<dbReference type="PANTHER" id="PTHR43792">
    <property type="entry name" value="GNAT FAMILY, PUTATIVE (AFU_ORTHOLOGUE AFUA_3G00765)-RELATED-RELATED"/>
    <property type="match status" value="1"/>
</dbReference>
<evidence type="ECO:0000313" key="3">
    <source>
        <dbReference type="Proteomes" id="UP000824007"/>
    </source>
</evidence>
<dbReference type="PROSITE" id="PS51186">
    <property type="entry name" value="GNAT"/>
    <property type="match status" value="1"/>
</dbReference>
<feature type="domain" description="N-acetyltransferase" evidence="1">
    <location>
        <begin position="11"/>
        <end position="167"/>
    </location>
</feature>
<dbReference type="GO" id="GO:0016747">
    <property type="term" value="F:acyltransferase activity, transferring groups other than amino-acyl groups"/>
    <property type="evidence" value="ECO:0007669"/>
    <property type="project" value="InterPro"/>
</dbReference>
<protein>
    <submittedName>
        <fullName evidence="2">GNAT family N-acetyltransferase</fullName>
    </submittedName>
</protein>
<dbReference type="InterPro" id="IPR016181">
    <property type="entry name" value="Acyl_CoA_acyltransferase"/>
</dbReference>
<sequence length="197" mass="23462">MNTPVIETERLILRKFTENDLEALYRIYSDEEVNTFLPWFPVKTMEEAKRFYENRYETKYREKNAYHYAVCLKKDNIPIGYVNVSMDDSFDFGYGLRKEFWHQGIVTEAGEAVIGQLKKDGIPYITATYDINNPRSGAVMKRLGMKYQYSYEEQWQPKNFPVIFRMYQLNLDGNESRVFDRYWKASTVHFVETGDLI</sequence>
<evidence type="ECO:0000259" key="1">
    <source>
        <dbReference type="PROSITE" id="PS51186"/>
    </source>
</evidence>
<dbReference type="Proteomes" id="UP000824007">
    <property type="component" value="Unassembled WGS sequence"/>
</dbReference>
<organism evidence="2 3">
    <name type="scientific">Candidatus Eisenbergiella pullistercoris</name>
    <dbReference type="NCBI Taxonomy" id="2838555"/>
    <lineage>
        <taxon>Bacteria</taxon>
        <taxon>Bacillati</taxon>
        <taxon>Bacillota</taxon>
        <taxon>Clostridia</taxon>
        <taxon>Lachnospirales</taxon>
        <taxon>Lachnospiraceae</taxon>
        <taxon>Eisenbergiella</taxon>
    </lineage>
</organism>
<accession>A0A9D2C6Z2</accession>
<reference evidence="2" key="2">
    <citation type="submission" date="2021-04" db="EMBL/GenBank/DDBJ databases">
        <authorList>
            <person name="Gilroy R."/>
        </authorList>
    </citation>
    <scope>NUCLEOTIDE SEQUENCE</scope>
    <source>
        <strain evidence="2">ChiSxjej3B15-24422</strain>
    </source>
</reference>
<gene>
    <name evidence="2" type="ORF">H9831_09475</name>
</gene>